<dbReference type="InterPro" id="IPR036397">
    <property type="entry name" value="RNaseH_sf"/>
</dbReference>
<evidence type="ECO:0000313" key="3">
    <source>
        <dbReference type="Proteomes" id="UP001165190"/>
    </source>
</evidence>
<feature type="domain" description="RNase H type-1" evidence="1">
    <location>
        <begin position="5"/>
        <end position="136"/>
    </location>
</feature>
<dbReference type="PANTHER" id="PTHR47723:SF22">
    <property type="entry name" value="RNASE H TYPE-1 DOMAIN-CONTAINING PROTEIN"/>
    <property type="match status" value="1"/>
</dbReference>
<dbReference type="GO" id="GO:0004523">
    <property type="term" value="F:RNA-DNA hybrid ribonuclease activity"/>
    <property type="evidence" value="ECO:0007669"/>
    <property type="project" value="InterPro"/>
</dbReference>
<dbReference type="CDD" id="cd06222">
    <property type="entry name" value="RNase_H_like"/>
    <property type="match status" value="1"/>
</dbReference>
<accession>A0A9W7IQV0</accession>
<dbReference type="InterPro" id="IPR053151">
    <property type="entry name" value="RNase_H-like"/>
</dbReference>
<dbReference type="AlphaFoldDB" id="A0A9W7IQV0"/>
<dbReference type="EMBL" id="BSYR01000035">
    <property type="protein sequence ID" value="GMJ00606.1"/>
    <property type="molecule type" value="Genomic_DNA"/>
</dbReference>
<dbReference type="Proteomes" id="UP001165190">
    <property type="component" value="Unassembled WGS sequence"/>
</dbReference>
<dbReference type="PROSITE" id="PS50879">
    <property type="entry name" value="RNASE_H_1"/>
    <property type="match status" value="1"/>
</dbReference>
<dbReference type="Gene3D" id="3.30.420.10">
    <property type="entry name" value="Ribonuclease H-like superfamily/Ribonuclease H"/>
    <property type="match status" value="1"/>
</dbReference>
<reference evidence="2" key="1">
    <citation type="submission" date="2023-05" db="EMBL/GenBank/DDBJ databases">
        <title>Genome and transcriptome analyses reveal genes involved in the formation of fine ridges on petal epidermal cells in Hibiscus trionum.</title>
        <authorList>
            <person name="Koshimizu S."/>
            <person name="Masuda S."/>
            <person name="Ishii T."/>
            <person name="Shirasu K."/>
            <person name="Hoshino A."/>
            <person name="Arita M."/>
        </authorList>
    </citation>
    <scope>NUCLEOTIDE SEQUENCE</scope>
    <source>
        <strain evidence="2">Hamamatsu line</strain>
    </source>
</reference>
<dbReference type="InterPro" id="IPR044730">
    <property type="entry name" value="RNase_H-like_dom_plant"/>
</dbReference>
<dbReference type="GO" id="GO:0003676">
    <property type="term" value="F:nucleic acid binding"/>
    <property type="evidence" value="ECO:0007669"/>
    <property type="project" value="InterPro"/>
</dbReference>
<dbReference type="OrthoDB" id="1881450at2759"/>
<evidence type="ECO:0000259" key="1">
    <source>
        <dbReference type="PROSITE" id="PS50879"/>
    </source>
</evidence>
<dbReference type="PANTHER" id="PTHR47723">
    <property type="entry name" value="OS05G0353850 PROTEIN"/>
    <property type="match status" value="1"/>
</dbReference>
<name>A0A9W7IQV0_HIBTR</name>
<gene>
    <name evidence="2" type="ORF">HRI_003729700</name>
</gene>
<dbReference type="SUPFAM" id="SSF53098">
    <property type="entry name" value="Ribonuclease H-like"/>
    <property type="match status" value="1"/>
</dbReference>
<sequence length="145" mass="16413">MVPPAEDEIKFNTDGAFKDQRAGCGGVLRTDSGDIRALFSGPVQPISADFAELVALRTALEIFIEAGWLGRANLVVESDSQTVLNWVANKSLRPWRWWSVFEDIDILRSQTNQCTFVHVSRNLNQLADHLAKEGMHRPMIFKAWW</sequence>
<dbReference type="InterPro" id="IPR002156">
    <property type="entry name" value="RNaseH_domain"/>
</dbReference>
<comment type="caution">
    <text evidence="2">The sequence shown here is derived from an EMBL/GenBank/DDBJ whole genome shotgun (WGS) entry which is preliminary data.</text>
</comment>
<proteinExistence type="predicted"/>
<dbReference type="InterPro" id="IPR012337">
    <property type="entry name" value="RNaseH-like_sf"/>
</dbReference>
<protein>
    <recommendedName>
        <fullName evidence="1">RNase H type-1 domain-containing protein</fullName>
    </recommendedName>
</protein>
<keyword evidence="3" id="KW-1185">Reference proteome</keyword>
<dbReference type="Pfam" id="PF13456">
    <property type="entry name" value="RVT_3"/>
    <property type="match status" value="1"/>
</dbReference>
<evidence type="ECO:0000313" key="2">
    <source>
        <dbReference type="EMBL" id="GMJ00606.1"/>
    </source>
</evidence>
<organism evidence="2 3">
    <name type="scientific">Hibiscus trionum</name>
    <name type="common">Flower of an hour</name>
    <dbReference type="NCBI Taxonomy" id="183268"/>
    <lineage>
        <taxon>Eukaryota</taxon>
        <taxon>Viridiplantae</taxon>
        <taxon>Streptophyta</taxon>
        <taxon>Embryophyta</taxon>
        <taxon>Tracheophyta</taxon>
        <taxon>Spermatophyta</taxon>
        <taxon>Magnoliopsida</taxon>
        <taxon>eudicotyledons</taxon>
        <taxon>Gunneridae</taxon>
        <taxon>Pentapetalae</taxon>
        <taxon>rosids</taxon>
        <taxon>malvids</taxon>
        <taxon>Malvales</taxon>
        <taxon>Malvaceae</taxon>
        <taxon>Malvoideae</taxon>
        <taxon>Hibiscus</taxon>
    </lineage>
</organism>